<organism evidence="3 4">
    <name type="scientific">Sphingomonas natans</name>
    <dbReference type="NCBI Taxonomy" id="3063330"/>
    <lineage>
        <taxon>Bacteria</taxon>
        <taxon>Pseudomonadati</taxon>
        <taxon>Pseudomonadota</taxon>
        <taxon>Alphaproteobacteria</taxon>
        <taxon>Sphingomonadales</taxon>
        <taxon>Sphingomonadaceae</taxon>
        <taxon>Sphingomonas</taxon>
    </lineage>
</organism>
<protein>
    <submittedName>
        <fullName evidence="3">AAA family ATPase</fullName>
    </submittedName>
</protein>
<feature type="region of interest" description="Disordered" evidence="1">
    <location>
        <begin position="848"/>
        <end position="870"/>
    </location>
</feature>
<evidence type="ECO:0000313" key="4">
    <source>
        <dbReference type="Proteomes" id="UP001169764"/>
    </source>
</evidence>
<feature type="region of interest" description="Disordered" evidence="1">
    <location>
        <begin position="812"/>
        <end position="833"/>
    </location>
</feature>
<name>A0ABT8YAZ7_9SPHN</name>
<keyword evidence="4" id="KW-1185">Reference proteome</keyword>
<evidence type="ECO:0000256" key="1">
    <source>
        <dbReference type="SAM" id="MobiDB-lite"/>
    </source>
</evidence>
<dbReference type="InterPro" id="IPR027417">
    <property type="entry name" value="P-loop_NTPase"/>
</dbReference>
<dbReference type="CDD" id="cd00267">
    <property type="entry name" value="ABC_ATPase"/>
    <property type="match status" value="1"/>
</dbReference>
<dbReference type="Proteomes" id="UP001169764">
    <property type="component" value="Unassembled WGS sequence"/>
</dbReference>
<dbReference type="InterPro" id="IPR026866">
    <property type="entry name" value="CR006_AAA"/>
</dbReference>
<sequence length="870" mass="93880">MSDALRRAAVAGVATAEDADSIALRVQAALGLGGDTLLECIAFEETCLSAVVDGAEIPVLCSIGPLDHVDRLAPGQVLKFALKGLTIIFGENGSGKSGYARAARRLCTSRVPITLQGNVFTPSGVAPTVTFTVRNGEGEPIPHQWVEGSALPDVCTHMTFLDTANARAYLEDKTEILFLPPEVRCLTILGQLYVLAAERCQIAANQLAIAHGVSLGAQFGPNTSVGQLVALLTTETPLARLPAVERLRAAAVWDDTAANQLADVRLRLAKGPAAQARILRRLGEPAKLLADKAVAVMASLGRQQIDRDSELVQRSAEARAAAETFASEQAGRFPIAGTGSETWKQLFLLARKFAAEADVVPDNGAFEIGDPCLLCQRPLDEDARDRMVAFDAYIAGEAAAAVEVTKREIDARIASLKGLNIDTEEHVLQALAEHRSHDEALCAIVDDAAQTLRALLEHRQHLVAHLAGGPAVVTLPNMAPIVALSQAAQDLVLRAEILERDGGADPAAVALEQELRDREALAGCIDIIVARRDGLADRQRYLGCVTALSTRPISLLASSLRGELVTPELRSRIEREISALGLDHVPLRFTEQSASGKSFFEVALDSAGRAKKSTVLSEGEQRALAIACFLADAHVSQSKGAIIVDDPVTSLDHQRIRRVANRFVAEAACGRQVIIFTHNLLFYQEVIRACADRDPQVPALPCMIQQSGAGFGFVSVNDQPWIAKKVRERERSLEAQLSAMPDSVAADGEKSRILAKQFYTDLRETWERAVEEIVLGGVVERFGTDVKTQSLKMVDVDDADYRKIFFAMKRASGRSGHDQPAAKQLDTPDKKQMNSDLLELRGFIATHKKKSLAASERRKEMEQPPKASIA</sequence>
<gene>
    <name evidence="3" type="ORF">Q4F19_13945</name>
</gene>
<dbReference type="Pfam" id="PF13166">
    <property type="entry name" value="AAA_13"/>
    <property type="match status" value="1"/>
</dbReference>
<proteinExistence type="predicted"/>
<dbReference type="SUPFAM" id="SSF52540">
    <property type="entry name" value="P-loop containing nucleoside triphosphate hydrolases"/>
    <property type="match status" value="1"/>
</dbReference>
<accession>A0ABT8YAZ7</accession>
<reference evidence="3" key="1">
    <citation type="submission" date="2023-07" db="EMBL/GenBank/DDBJ databases">
        <authorList>
            <person name="Kim M."/>
        </authorList>
    </citation>
    <scope>NUCLEOTIDE SEQUENCE</scope>
    <source>
        <strain evidence="3">BIUV-7</strain>
    </source>
</reference>
<feature type="domain" description="Protein CR006 P-loop" evidence="2">
    <location>
        <begin position="572"/>
        <end position="691"/>
    </location>
</feature>
<evidence type="ECO:0000259" key="2">
    <source>
        <dbReference type="Pfam" id="PF13166"/>
    </source>
</evidence>
<dbReference type="Gene3D" id="3.40.50.300">
    <property type="entry name" value="P-loop containing nucleotide triphosphate hydrolases"/>
    <property type="match status" value="1"/>
</dbReference>
<dbReference type="RefSeq" id="WP_303543541.1">
    <property type="nucleotide sequence ID" value="NZ_JAUOTP010000006.1"/>
</dbReference>
<comment type="caution">
    <text evidence="3">The sequence shown here is derived from an EMBL/GenBank/DDBJ whole genome shotgun (WGS) entry which is preliminary data.</text>
</comment>
<dbReference type="PANTHER" id="PTHR32182:SF0">
    <property type="entry name" value="DNA REPLICATION AND REPAIR PROTEIN RECF"/>
    <property type="match status" value="1"/>
</dbReference>
<dbReference type="PANTHER" id="PTHR32182">
    <property type="entry name" value="DNA REPLICATION AND REPAIR PROTEIN RECF"/>
    <property type="match status" value="1"/>
</dbReference>
<dbReference type="EMBL" id="JAUOTP010000006">
    <property type="protein sequence ID" value="MDO6415490.1"/>
    <property type="molecule type" value="Genomic_DNA"/>
</dbReference>
<evidence type="ECO:0000313" key="3">
    <source>
        <dbReference type="EMBL" id="MDO6415490.1"/>
    </source>
</evidence>